<organism evidence="2 3">
    <name type="scientific">Plakobranchus ocellatus</name>
    <dbReference type="NCBI Taxonomy" id="259542"/>
    <lineage>
        <taxon>Eukaryota</taxon>
        <taxon>Metazoa</taxon>
        <taxon>Spiralia</taxon>
        <taxon>Lophotrochozoa</taxon>
        <taxon>Mollusca</taxon>
        <taxon>Gastropoda</taxon>
        <taxon>Heterobranchia</taxon>
        <taxon>Euthyneura</taxon>
        <taxon>Panpulmonata</taxon>
        <taxon>Sacoglossa</taxon>
        <taxon>Placobranchoidea</taxon>
        <taxon>Plakobranchidae</taxon>
        <taxon>Plakobranchus</taxon>
    </lineage>
</organism>
<gene>
    <name evidence="2" type="ORF">PoB_006623200</name>
</gene>
<dbReference type="Proteomes" id="UP000735302">
    <property type="component" value="Unassembled WGS sequence"/>
</dbReference>
<accession>A0AAV4D6I3</accession>
<proteinExistence type="predicted"/>
<keyword evidence="3" id="KW-1185">Reference proteome</keyword>
<dbReference type="EMBL" id="BLXT01007506">
    <property type="protein sequence ID" value="GFO39727.1"/>
    <property type="molecule type" value="Genomic_DNA"/>
</dbReference>
<protein>
    <submittedName>
        <fullName evidence="2">Uncharacterized protein</fullName>
    </submittedName>
</protein>
<name>A0AAV4D6I3_9GAST</name>
<dbReference type="AlphaFoldDB" id="A0AAV4D6I3"/>
<feature type="region of interest" description="Disordered" evidence="1">
    <location>
        <begin position="54"/>
        <end position="78"/>
    </location>
</feature>
<feature type="compositionally biased region" description="Polar residues" evidence="1">
    <location>
        <begin position="54"/>
        <end position="63"/>
    </location>
</feature>
<evidence type="ECO:0000256" key="1">
    <source>
        <dbReference type="SAM" id="MobiDB-lite"/>
    </source>
</evidence>
<comment type="caution">
    <text evidence="2">The sequence shown here is derived from an EMBL/GenBank/DDBJ whole genome shotgun (WGS) entry which is preliminary data.</text>
</comment>
<reference evidence="2 3" key="1">
    <citation type="journal article" date="2021" name="Elife">
        <title>Chloroplast acquisition without the gene transfer in kleptoplastic sea slugs, Plakobranchus ocellatus.</title>
        <authorList>
            <person name="Maeda T."/>
            <person name="Takahashi S."/>
            <person name="Yoshida T."/>
            <person name="Shimamura S."/>
            <person name="Takaki Y."/>
            <person name="Nagai Y."/>
            <person name="Toyoda A."/>
            <person name="Suzuki Y."/>
            <person name="Arimoto A."/>
            <person name="Ishii H."/>
            <person name="Satoh N."/>
            <person name="Nishiyama T."/>
            <person name="Hasebe M."/>
            <person name="Maruyama T."/>
            <person name="Minagawa J."/>
            <person name="Obokata J."/>
            <person name="Shigenobu S."/>
        </authorList>
    </citation>
    <scope>NUCLEOTIDE SEQUENCE [LARGE SCALE GENOMIC DNA]</scope>
</reference>
<evidence type="ECO:0000313" key="2">
    <source>
        <dbReference type="EMBL" id="GFO39727.1"/>
    </source>
</evidence>
<sequence length="78" mass="8671">MPGKKASNYAGDMEWDSPQKEEDALGSGNHRIAPSRTLPFNGFVTVVRTNNKFSRTRSTSSSHYDQKVTPRPAEIFGI</sequence>
<evidence type="ECO:0000313" key="3">
    <source>
        <dbReference type="Proteomes" id="UP000735302"/>
    </source>
</evidence>
<feature type="region of interest" description="Disordered" evidence="1">
    <location>
        <begin position="1"/>
        <end position="36"/>
    </location>
</feature>